<dbReference type="Proteomes" id="UP000289775">
    <property type="component" value="Unassembled WGS sequence"/>
</dbReference>
<proteinExistence type="predicted"/>
<evidence type="ECO:0000313" key="4">
    <source>
        <dbReference type="EMBL" id="RYJ45015.1"/>
    </source>
</evidence>
<dbReference type="OrthoDB" id="1401747at2"/>
<keyword evidence="1 2" id="KW-0732">Signal</keyword>
<dbReference type="RefSeq" id="WP_129749818.1">
    <property type="nucleotide sequence ID" value="NZ_JUIW01000002.1"/>
</dbReference>
<accession>A0A444WGU0</accession>
<dbReference type="Pfam" id="PF18962">
    <property type="entry name" value="Por_Secre_tail"/>
    <property type="match status" value="1"/>
</dbReference>
<reference evidence="4 5" key="1">
    <citation type="submission" date="2014-12" db="EMBL/GenBank/DDBJ databases">
        <title>Genome sequence of Flavobacterium beibuense RSKm HC5.</title>
        <authorList>
            <person name="Kim J.F."/>
            <person name="Song J.Y."/>
            <person name="Kwak M.-J."/>
            <person name="Lee S.-W."/>
        </authorList>
    </citation>
    <scope>NUCLEOTIDE SEQUENCE [LARGE SCALE GENOMIC DNA]</scope>
    <source>
        <strain evidence="4 5">RSKm HC5</strain>
    </source>
</reference>
<gene>
    <name evidence="4" type="ORF">NU09_0649</name>
</gene>
<evidence type="ECO:0000256" key="1">
    <source>
        <dbReference type="ARBA" id="ARBA00022729"/>
    </source>
</evidence>
<evidence type="ECO:0000313" key="5">
    <source>
        <dbReference type="Proteomes" id="UP000289775"/>
    </source>
</evidence>
<dbReference type="AlphaFoldDB" id="A0A444WGU0"/>
<dbReference type="NCBIfam" id="TIGR04183">
    <property type="entry name" value="Por_Secre_tail"/>
    <property type="match status" value="1"/>
</dbReference>
<evidence type="ECO:0000259" key="3">
    <source>
        <dbReference type="Pfam" id="PF18962"/>
    </source>
</evidence>
<protein>
    <submittedName>
        <fullName evidence="4">MAM domain protein</fullName>
    </submittedName>
</protein>
<dbReference type="EMBL" id="JUIW01000002">
    <property type="protein sequence ID" value="RYJ45015.1"/>
    <property type="molecule type" value="Genomic_DNA"/>
</dbReference>
<sequence length="496" mass="52243">MKKKLLLGAILFASFLTANAQDSCDAATAVTTGQYSVSAINGAYEAGCYAGNSQNAPAAEWYAYTATANGYLTVSSAITGNANGEAGIDTRLSILTGTCAALECYGYNDDVDPNATTPDYRSEATVPVESGTVYYIVWDNNWQNQAFVFDVTFTAADCVSPNVFGFQSPSVGTDSASLSWMAAPGSPDYDVMYGAIGFTTDDTTGTTVSVDTNSADLSDLPAEANLWYYVRSNCGDSQGDWVGPFALTLAAGLDYSNGFDDAANRADGFRNLAGWGLSTDENEGATLSHSPTGFLFSALSTTGASNSWILAKPVVLAAGEEVTFSYYAQLLTNSTTLNATLNVTVGMSSDISTHDIVDTYTFAGSAAYANHTFTYTADVAGTYYFAFNNASAQATGNNFILLDTVLLDSNLGSEDFLASQFSIYPNPASDVINIANAENILVNGVQIVDLNGRVVKSAKFNGVTEAQINISDLSSGMYLMNVSSDQGTITKKIVKK</sequence>
<feature type="chain" id="PRO_5018969889" evidence="2">
    <location>
        <begin position="21"/>
        <end position="496"/>
    </location>
</feature>
<dbReference type="InterPro" id="IPR026444">
    <property type="entry name" value="Secre_tail"/>
</dbReference>
<feature type="signal peptide" evidence="2">
    <location>
        <begin position="1"/>
        <end position="20"/>
    </location>
</feature>
<comment type="caution">
    <text evidence="4">The sequence shown here is derived from an EMBL/GenBank/DDBJ whole genome shotgun (WGS) entry which is preliminary data.</text>
</comment>
<evidence type="ECO:0000256" key="2">
    <source>
        <dbReference type="SAM" id="SignalP"/>
    </source>
</evidence>
<name>A0A444WGU0_9FLAO</name>
<organism evidence="4 5">
    <name type="scientific">Flavobacterium beibuense</name>
    <dbReference type="NCBI Taxonomy" id="657326"/>
    <lineage>
        <taxon>Bacteria</taxon>
        <taxon>Pseudomonadati</taxon>
        <taxon>Bacteroidota</taxon>
        <taxon>Flavobacteriia</taxon>
        <taxon>Flavobacteriales</taxon>
        <taxon>Flavobacteriaceae</taxon>
        <taxon>Flavobacterium</taxon>
    </lineage>
</organism>
<feature type="domain" description="Secretion system C-terminal sorting" evidence="3">
    <location>
        <begin position="423"/>
        <end position="494"/>
    </location>
</feature>
<keyword evidence="5" id="KW-1185">Reference proteome</keyword>